<evidence type="ECO:0000256" key="7">
    <source>
        <dbReference type="ARBA" id="ARBA00023136"/>
    </source>
</evidence>
<proteinExistence type="inferred from homology"/>
<dbReference type="Proteomes" id="UP000245634">
    <property type="component" value="Unassembled WGS sequence"/>
</dbReference>
<name>A0A316D298_9BACL</name>
<keyword evidence="7 8" id="KW-0472">Membrane</keyword>
<keyword evidence="11" id="KW-1185">Reference proteome</keyword>
<accession>A0A316D298</accession>
<keyword evidence="3" id="KW-0813">Transport</keyword>
<evidence type="ECO:0000313" key="11">
    <source>
        <dbReference type="Proteomes" id="UP000245634"/>
    </source>
</evidence>
<keyword evidence="6 8" id="KW-1133">Transmembrane helix</keyword>
<evidence type="ECO:0000256" key="2">
    <source>
        <dbReference type="ARBA" id="ARBA00007783"/>
    </source>
</evidence>
<gene>
    <name evidence="10" type="ORF">C7459_1412</name>
</gene>
<organism evidence="10 11">
    <name type="scientific">Tumebacillus permanentifrigoris</name>
    <dbReference type="NCBI Taxonomy" id="378543"/>
    <lineage>
        <taxon>Bacteria</taxon>
        <taxon>Bacillati</taxon>
        <taxon>Bacillota</taxon>
        <taxon>Bacilli</taxon>
        <taxon>Bacillales</taxon>
        <taxon>Alicyclobacillaceae</taxon>
        <taxon>Tumebacillus</taxon>
    </lineage>
</organism>
<evidence type="ECO:0000256" key="3">
    <source>
        <dbReference type="ARBA" id="ARBA00022448"/>
    </source>
</evidence>
<reference evidence="10 11" key="1">
    <citation type="submission" date="2018-05" db="EMBL/GenBank/DDBJ databases">
        <title>Genomic Encyclopedia of Type Strains, Phase IV (KMG-IV): sequencing the most valuable type-strain genomes for metagenomic binning, comparative biology and taxonomic classification.</title>
        <authorList>
            <person name="Goeker M."/>
        </authorList>
    </citation>
    <scope>NUCLEOTIDE SEQUENCE [LARGE SCALE GENOMIC DNA]</scope>
    <source>
        <strain evidence="10 11">DSM 18773</strain>
    </source>
</reference>
<feature type="transmembrane region" description="Helical" evidence="8">
    <location>
        <begin position="362"/>
        <end position="381"/>
    </location>
</feature>
<comment type="subcellular location">
    <subcellularLocation>
        <location evidence="1">Cell membrane</location>
        <topology evidence="1">Multi-pass membrane protein</topology>
    </subcellularLocation>
</comment>
<evidence type="ECO:0000313" key="10">
    <source>
        <dbReference type="EMBL" id="PWK03932.1"/>
    </source>
</evidence>
<comment type="similarity">
    <text evidence="2">Belongs to the ABC-2 integral membrane protein family.</text>
</comment>
<sequence length="387" mass="42402">MGRMLALCGFEVQRVFKQPRSWVLMFLLPIFFTFVFGGITSTPELVKTKLVVVDEDGTLLSQALVEKLNREELYAVSLVQSVNEAQTLVQEKKAAGSVVVPKGYQENYIAGQKAEVVFQHGPDLAISIGIRQWLDDALAQTAVQMKATTLWSDQIGSLAWQEPYAQFVSAAGQYEVTVEAEAIAKGKQGEQMNSSAQRAVGFAIMFVMMSMLPVTGAILEARKSGVWYRMMAVPATRLQILGGYMLSFFVTGWLQFAILMGFSSVLFGVEWGNWFAQFVLVSAFLLCVVGLGMLIAGFVRSTEQQMAFGSLLILSTCMLGGVYWPLDIVSETMRKAADFTPQKWAIDGFTELIARGGGLGDVVGPVAVLLGFAVVFLVVGVKRVRYE</sequence>
<feature type="transmembrane region" description="Helical" evidence="8">
    <location>
        <begin position="306"/>
        <end position="326"/>
    </location>
</feature>
<keyword evidence="4" id="KW-1003">Cell membrane</keyword>
<evidence type="ECO:0000259" key="9">
    <source>
        <dbReference type="PROSITE" id="PS51012"/>
    </source>
</evidence>
<dbReference type="EMBL" id="QGGL01000041">
    <property type="protein sequence ID" value="PWK03932.1"/>
    <property type="molecule type" value="Genomic_DNA"/>
</dbReference>
<dbReference type="GO" id="GO:0005886">
    <property type="term" value="C:plasma membrane"/>
    <property type="evidence" value="ECO:0007669"/>
    <property type="project" value="UniProtKB-SubCell"/>
</dbReference>
<feature type="domain" description="ABC transmembrane type-2" evidence="9">
    <location>
        <begin position="154"/>
        <end position="387"/>
    </location>
</feature>
<dbReference type="AlphaFoldDB" id="A0A316D298"/>
<dbReference type="OrthoDB" id="266913at2"/>
<dbReference type="Pfam" id="PF12698">
    <property type="entry name" value="ABC2_membrane_3"/>
    <property type="match status" value="1"/>
</dbReference>
<feature type="transmembrane region" description="Helical" evidence="8">
    <location>
        <begin position="199"/>
        <end position="219"/>
    </location>
</feature>
<evidence type="ECO:0000256" key="1">
    <source>
        <dbReference type="ARBA" id="ARBA00004651"/>
    </source>
</evidence>
<evidence type="ECO:0000256" key="6">
    <source>
        <dbReference type="ARBA" id="ARBA00022989"/>
    </source>
</evidence>
<dbReference type="Gene3D" id="3.40.1710.10">
    <property type="entry name" value="abc type-2 transporter like domain"/>
    <property type="match status" value="1"/>
</dbReference>
<comment type="caution">
    <text evidence="10">The sequence shown here is derived from an EMBL/GenBank/DDBJ whole genome shotgun (WGS) entry which is preliminary data.</text>
</comment>
<dbReference type="RefSeq" id="WP_109691449.1">
    <property type="nucleotide sequence ID" value="NZ_QGGL01000041.1"/>
</dbReference>
<protein>
    <submittedName>
        <fullName evidence="10">ABC-2 type transport system permease protein</fullName>
    </submittedName>
</protein>
<dbReference type="PROSITE" id="PS51012">
    <property type="entry name" value="ABC_TM2"/>
    <property type="match status" value="1"/>
</dbReference>
<feature type="transmembrane region" description="Helical" evidence="8">
    <location>
        <begin position="21"/>
        <end position="39"/>
    </location>
</feature>
<dbReference type="PANTHER" id="PTHR30294">
    <property type="entry name" value="MEMBRANE COMPONENT OF ABC TRANSPORTER YHHJ-RELATED"/>
    <property type="match status" value="1"/>
</dbReference>
<dbReference type="GO" id="GO:0140359">
    <property type="term" value="F:ABC-type transporter activity"/>
    <property type="evidence" value="ECO:0007669"/>
    <property type="project" value="InterPro"/>
</dbReference>
<dbReference type="InterPro" id="IPR047817">
    <property type="entry name" value="ABC2_TM_bact-type"/>
</dbReference>
<dbReference type="PANTHER" id="PTHR30294:SF45">
    <property type="entry name" value="LINEARMYCIN RESISTANCE PERMEASE PROTEIN LNRN"/>
    <property type="match status" value="1"/>
</dbReference>
<feature type="transmembrane region" description="Helical" evidence="8">
    <location>
        <begin position="240"/>
        <end position="262"/>
    </location>
</feature>
<keyword evidence="5 8" id="KW-0812">Transmembrane</keyword>
<evidence type="ECO:0000256" key="5">
    <source>
        <dbReference type="ARBA" id="ARBA00022692"/>
    </source>
</evidence>
<dbReference type="InterPro" id="IPR013525">
    <property type="entry name" value="ABC2_TM"/>
</dbReference>
<evidence type="ECO:0000256" key="8">
    <source>
        <dbReference type="SAM" id="Phobius"/>
    </source>
</evidence>
<feature type="transmembrane region" description="Helical" evidence="8">
    <location>
        <begin position="274"/>
        <end position="299"/>
    </location>
</feature>
<dbReference type="InterPro" id="IPR051449">
    <property type="entry name" value="ABC-2_transporter_component"/>
</dbReference>
<evidence type="ECO:0000256" key="4">
    <source>
        <dbReference type="ARBA" id="ARBA00022475"/>
    </source>
</evidence>